<reference evidence="2 3" key="1">
    <citation type="journal article" date="2007" name="Genome Res.">
        <title>Reductive evolution and niche adaptation inferred from the genome of Mycobacterium ulcerans, the causative agent of Buruli ulcer.</title>
        <authorList>
            <person name="Stinear T.P."/>
            <person name="Seemann T."/>
            <person name="Pidot S."/>
            <person name="Frigui W."/>
            <person name="Reysset G."/>
            <person name="Garnier T."/>
            <person name="Meurice G."/>
            <person name="Simon D."/>
            <person name="Bouchier C."/>
            <person name="Ma L."/>
            <person name="Tichit M."/>
            <person name="Porter J.L."/>
            <person name="Ryan J."/>
            <person name="Johnson P.D."/>
            <person name="Davies J.K."/>
            <person name="Jenkin G.A."/>
            <person name="Small P.L."/>
            <person name="Jones L.M."/>
            <person name="Tekaia F."/>
            <person name="Laval F."/>
            <person name="Daffe M."/>
            <person name="Parkhill J."/>
            <person name="Cole S.T."/>
        </authorList>
    </citation>
    <scope>NUCLEOTIDE SEQUENCE [LARGE SCALE GENOMIC DNA]</scope>
    <source>
        <strain evidence="2 3">Agy99</strain>
    </source>
</reference>
<dbReference type="EMBL" id="CP000325">
    <property type="protein sequence ID" value="ABL03803.1"/>
    <property type="molecule type" value="Genomic_DNA"/>
</dbReference>
<accession>A0PN84</accession>
<protein>
    <submittedName>
        <fullName evidence="2">Uncharacterized protein</fullName>
    </submittedName>
</protein>
<dbReference type="AlphaFoldDB" id="A0PN84"/>
<feature type="region of interest" description="Disordered" evidence="1">
    <location>
        <begin position="95"/>
        <end position="123"/>
    </location>
</feature>
<dbReference type="Proteomes" id="UP000000765">
    <property type="component" value="Chromosome"/>
</dbReference>
<name>A0PN84_MYCUA</name>
<evidence type="ECO:0000313" key="3">
    <source>
        <dbReference type="Proteomes" id="UP000000765"/>
    </source>
</evidence>
<dbReference type="KEGG" id="mul:MUL_1231"/>
<gene>
    <name evidence="2" type="ordered locus">MUL_1231</name>
</gene>
<sequence>MAESAVARLDRSATHVLDSARGTALASPGCALPRAVTSPGGQLAGLDVWPGDEKAKISGCFAASSGAAKVWKSVLPTAAVSLPPRDRARDCVVTRTGWSDTPATSEHPDQTAPMRSADQSERN</sequence>
<dbReference type="HOGENOM" id="CLU_2012788_0_0_11"/>
<organism evidence="2 3">
    <name type="scientific">Mycobacterium ulcerans (strain Agy99)</name>
    <dbReference type="NCBI Taxonomy" id="362242"/>
    <lineage>
        <taxon>Bacteria</taxon>
        <taxon>Bacillati</taxon>
        <taxon>Actinomycetota</taxon>
        <taxon>Actinomycetes</taxon>
        <taxon>Mycobacteriales</taxon>
        <taxon>Mycobacteriaceae</taxon>
        <taxon>Mycobacterium</taxon>
        <taxon>Mycobacterium ulcerans group</taxon>
    </lineage>
</organism>
<evidence type="ECO:0000256" key="1">
    <source>
        <dbReference type="SAM" id="MobiDB-lite"/>
    </source>
</evidence>
<evidence type="ECO:0000313" key="2">
    <source>
        <dbReference type="EMBL" id="ABL03803.1"/>
    </source>
</evidence>
<dbReference type="eggNOG" id="ENOG5032NBI">
    <property type="taxonomic scope" value="Bacteria"/>
</dbReference>
<proteinExistence type="predicted"/>